<name>A0ACC2TRU4_9FUNG</name>
<organism evidence="1 2">
    <name type="scientific">Entomophthora muscae</name>
    <dbReference type="NCBI Taxonomy" id="34485"/>
    <lineage>
        <taxon>Eukaryota</taxon>
        <taxon>Fungi</taxon>
        <taxon>Fungi incertae sedis</taxon>
        <taxon>Zoopagomycota</taxon>
        <taxon>Entomophthoromycotina</taxon>
        <taxon>Entomophthoromycetes</taxon>
        <taxon>Entomophthorales</taxon>
        <taxon>Entomophthoraceae</taxon>
        <taxon>Entomophthora</taxon>
    </lineage>
</organism>
<comment type="caution">
    <text evidence="1">The sequence shown here is derived from an EMBL/GenBank/DDBJ whole genome shotgun (WGS) entry which is preliminary data.</text>
</comment>
<reference evidence="1" key="1">
    <citation type="submission" date="2022-04" db="EMBL/GenBank/DDBJ databases">
        <title>Genome of the entomopathogenic fungus Entomophthora muscae.</title>
        <authorList>
            <person name="Elya C."/>
            <person name="Lovett B.R."/>
            <person name="Lee E."/>
            <person name="Macias A.M."/>
            <person name="Hajek A.E."/>
            <person name="De Bivort B.L."/>
            <person name="Kasson M.T."/>
            <person name="De Fine Licht H.H."/>
            <person name="Stajich J.E."/>
        </authorList>
    </citation>
    <scope>NUCLEOTIDE SEQUENCE</scope>
    <source>
        <strain evidence="1">Berkeley</strain>
    </source>
</reference>
<dbReference type="Proteomes" id="UP001165960">
    <property type="component" value="Unassembled WGS sequence"/>
</dbReference>
<proteinExistence type="predicted"/>
<evidence type="ECO:0000313" key="1">
    <source>
        <dbReference type="EMBL" id="KAJ9077408.1"/>
    </source>
</evidence>
<evidence type="ECO:0000313" key="2">
    <source>
        <dbReference type="Proteomes" id="UP001165960"/>
    </source>
</evidence>
<dbReference type="EMBL" id="QTSX02002200">
    <property type="protein sequence ID" value="KAJ9077408.1"/>
    <property type="molecule type" value="Genomic_DNA"/>
</dbReference>
<accession>A0ACC2TRU4</accession>
<protein>
    <submittedName>
        <fullName evidence="1">Uncharacterized protein</fullName>
    </submittedName>
</protein>
<keyword evidence="2" id="KW-1185">Reference proteome</keyword>
<gene>
    <name evidence="1" type="ORF">DSO57_1017030</name>
</gene>
<sequence length="76" mass="8580">MLTQKRSSDPIWYTPDLNANTVDAEDYNHQSLDQFRDQAHRAGNFDHMLEQGFPSENGAQANIQTAAFTITPEIAQ</sequence>